<organism evidence="1 2">
    <name type="scientific">Colletotrichum navitas</name>
    <dbReference type="NCBI Taxonomy" id="681940"/>
    <lineage>
        <taxon>Eukaryota</taxon>
        <taxon>Fungi</taxon>
        <taxon>Dikarya</taxon>
        <taxon>Ascomycota</taxon>
        <taxon>Pezizomycotina</taxon>
        <taxon>Sordariomycetes</taxon>
        <taxon>Hypocreomycetidae</taxon>
        <taxon>Glomerellales</taxon>
        <taxon>Glomerellaceae</taxon>
        <taxon>Colletotrichum</taxon>
        <taxon>Colletotrichum graminicola species complex</taxon>
    </lineage>
</organism>
<dbReference type="GeneID" id="85441858"/>
<evidence type="ECO:0000313" key="1">
    <source>
        <dbReference type="EMBL" id="KAK1593879.1"/>
    </source>
</evidence>
<dbReference type="RefSeq" id="XP_060415145.1">
    <property type="nucleotide sequence ID" value="XM_060557618.1"/>
</dbReference>
<dbReference type="Proteomes" id="UP001230504">
    <property type="component" value="Unassembled WGS sequence"/>
</dbReference>
<dbReference type="AlphaFoldDB" id="A0AAD8Q2Z6"/>
<gene>
    <name evidence="1" type="ORF">LY79DRAFT_551170</name>
</gene>
<keyword evidence="2" id="KW-1185">Reference proteome</keyword>
<reference evidence="1" key="1">
    <citation type="submission" date="2021-06" db="EMBL/GenBank/DDBJ databases">
        <title>Comparative genomics, transcriptomics and evolutionary studies reveal genomic signatures of adaptation to plant cell wall in hemibiotrophic fungi.</title>
        <authorList>
            <consortium name="DOE Joint Genome Institute"/>
            <person name="Baroncelli R."/>
            <person name="Diaz J.F."/>
            <person name="Benocci T."/>
            <person name="Peng M."/>
            <person name="Battaglia E."/>
            <person name="Haridas S."/>
            <person name="Andreopoulos W."/>
            <person name="Labutti K."/>
            <person name="Pangilinan J."/>
            <person name="Floch G.L."/>
            <person name="Makela M.R."/>
            <person name="Henrissat B."/>
            <person name="Grigoriev I.V."/>
            <person name="Crouch J.A."/>
            <person name="De Vries R.P."/>
            <person name="Sukno S.A."/>
            <person name="Thon M.R."/>
        </authorList>
    </citation>
    <scope>NUCLEOTIDE SEQUENCE</scope>
    <source>
        <strain evidence="1">CBS 125086</strain>
    </source>
</reference>
<protein>
    <submittedName>
        <fullName evidence="1">Uncharacterized protein</fullName>
    </submittedName>
</protein>
<proteinExistence type="predicted"/>
<dbReference type="EMBL" id="JAHLJV010000023">
    <property type="protein sequence ID" value="KAK1593879.1"/>
    <property type="molecule type" value="Genomic_DNA"/>
</dbReference>
<accession>A0AAD8Q2Z6</accession>
<name>A0AAD8Q2Z6_9PEZI</name>
<evidence type="ECO:0000313" key="2">
    <source>
        <dbReference type="Proteomes" id="UP001230504"/>
    </source>
</evidence>
<comment type="caution">
    <text evidence="1">The sequence shown here is derived from an EMBL/GenBank/DDBJ whole genome shotgun (WGS) entry which is preliminary data.</text>
</comment>
<sequence>MPCLDDSAACLNIPLSTAVTTSQQPASSSHARPPCLSATSAFPVDPASCLTLPLAQWLLFLVRLVTLA</sequence>